<dbReference type="Proteomes" id="UP000199392">
    <property type="component" value="Unassembled WGS sequence"/>
</dbReference>
<dbReference type="CDD" id="cd05233">
    <property type="entry name" value="SDR_c"/>
    <property type="match status" value="1"/>
</dbReference>
<accession>A0A1I6P9Q9</accession>
<dbReference type="InterPro" id="IPR002347">
    <property type="entry name" value="SDR_fam"/>
</dbReference>
<dbReference type="SUPFAM" id="SSF51735">
    <property type="entry name" value="NAD(P)-binding Rossmann-fold domains"/>
    <property type="match status" value="1"/>
</dbReference>
<dbReference type="InterPro" id="IPR036291">
    <property type="entry name" value="NAD(P)-bd_dom_sf"/>
</dbReference>
<dbReference type="Gene3D" id="3.40.50.720">
    <property type="entry name" value="NAD(P)-binding Rossmann-like Domain"/>
    <property type="match status" value="1"/>
</dbReference>
<dbReference type="InterPro" id="IPR050259">
    <property type="entry name" value="SDR"/>
</dbReference>
<evidence type="ECO:0000256" key="1">
    <source>
        <dbReference type="ARBA" id="ARBA00006484"/>
    </source>
</evidence>
<dbReference type="PANTHER" id="PTHR42879">
    <property type="entry name" value="3-OXOACYL-(ACYL-CARRIER-PROTEIN) REDUCTASE"/>
    <property type="match status" value="1"/>
</dbReference>
<organism evidence="4 5">
    <name type="scientific">Alloyangia pacifica</name>
    <dbReference type="NCBI Taxonomy" id="311180"/>
    <lineage>
        <taxon>Bacteria</taxon>
        <taxon>Pseudomonadati</taxon>
        <taxon>Pseudomonadota</taxon>
        <taxon>Alphaproteobacteria</taxon>
        <taxon>Rhodobacterales</taxon>
        <taxon>Roseobacteraceae</taxon>
        <taxon>Alloyangia</taxon>
    </lineage>
</organism>
<gene>
    <name evidence="4" type="ORF">SAMN04488050_101395</name>
</gene>
<proteinExistence type="inferred from homology"/>
<dbReference type="RefSeq" id="WP_092420895.1">
    <property type="nucleotide sequence ID" value="NZ_FNCL01000002.1"/>
</dbReference>
<evidence type="ECO:0000313" key="4">
    <source>
        <dbReference type="EMBL" id="SFS36828.1"/>
    </source>
</evidence>
<dbReference type="PANTHER" id="PTHR42879:SF2">
    <property type="entry name" value="3-OXOACYL-[ACYL-CARRIER-PROTEIN] REDUCTASE FABG"/>
    <property type="match status" value="1"/>
</dbReference>
<dbReference type="STRING" id="311180.SAMN04488050_101395"/>
<evidence type="ECO:0000313" key="5">
    <source>
        <dbReference type="Proteomes" id="UP000199392"/>
    </source>
</evidence>
<reference evidence="5" key="1">
    <citation type="submission" date="2016-10" db="EMBL/GenBank/DDBJ databases">
        <authorList>
            <person name="Varghese N."/>
            <person name="Submissions S."/>
        </authorList>
    </citation>
    <scope>NUCLEOTIDE SEQUENCE [LARGE SCALE GENOMIC DNA]</scope>
    <source>
        <strain evidence="5">DSM 26894</strain>
    </source>
</reference>
<dbReference type="InterPro" id="IPR057326">
    <property type="entry name" value="KR_dom"/>
</dbReference>
<dbReference type="GO" id="GO:0032787">
    <property type="term" value="P:monocarboxylic acid metabolic process"/>
    <property type="evidence" value="ECO:0007669"/>
    <property type="project" value="UniProtKB-ARBA"/>
</dbReference>
<evidence type="ECO:0000256" key="2">
    <source>
        <dbReference type="RuleBase" id="RU000363"/>
    </source>
</evidence>
<feature type="domain" description="Ketoreductase" evidence="3">
    <location>
        <begin position="5"/>
        <end position="172"/>
    </location>
</feature>
<comment type="similarity">
    <text evidence="1 2">Belongs to the short-chain dehydrogenases/reductases (SDR) family.</text>
</comment>
<dbReference type="InterPro" id="IPR020904">
    <property type="entry name" value="Sc_DH/Rdtase_CS"/>
</dbReference>
<dbReference type="AlphaFoldDB" id="A0A1I6P9Q9"/>
<dbReference type="PROSITE" id="PS00061">
    <property type="entry name" value="ADH_SHORT"/>
    <property type="match status" value="1"/>
</dbReference>
<dbReference type="SMART" id="SM00822">
    <property type="entry name" value="PKS_KR"/>
    <property type="match status" value="1"/>
</dbReference>
<keyword evidence="5" id="KW-1185">Reference proteome</keyword>
<dbReference type="Pfam" id="PF00106">
    <property type="entry name" value="adh_short"/>
    <property type="match status" value="1"/>
</dbReference>
<name>A0A1I6P9Q9_9RHOB</name>
<dbReference type="PRINTS" id="PR00080">
    <property type="entry name" value="SDRFAMILY"/>
</dbReference>
<dbReference type="FunFam" id="3.40.50.720:FF:000084">
    <property type="entry name" value="Short-chain dehydrogenase reductase"/>
    <property type="match status" value="1"/>
</dbReference>
<evidence type="ECO:0000259" key="3">
    <source>
        <dbReference type="SMART" id="SM00822"/>
    </source>
</evidence>
<dbReference type="PRINTS" id="PR00081">
    <property type="entry name" value="GDHRDH"/>
</dbReference>
<sequence>MLTGNHALVTGGGTGIGLAIARALAAAGAQVTIAGRRPEVLDAAAGAGLHPQAMDVTDEASVRAGVKAASAARGPIQICIANAGLAEPAELPGLSLDDWRRSMAVNLDGAFLTIRETLPAMQAAGWGRVIAISSVAGIKGMRRAAPYVAAKHGLVGLIRALAADHAGAPLTFNALCPAYVETGIAAQNITRVMAREGLTQEEASRLVHSANPHNRLIAPEEIAAAALWLCGPGSGSVNGQAIEIAGGEF</sequence>
<dbReference type="OrthoDB" id="9804774at2"/>
<protein>
    <submittedName>
        <fullName evidence="4">NADP-dependent 3-hydroxy acid dehydrogenase YdfG</fullName>
    </submittedName>
</protein>
<dbReference type="EMBL" id="FOZW01000001">
    <property type="protein sequence ID" value="SFS36828.1"/>
    <property type="molecule type" value="Genomic_DNA"/>
</dbReference>